<dbReference type="AlphaFoldDB" id="A0A4Y2TLD2"/>
<keyword evidence="3" id="KW-1185">Reference proteome</keyword>
<proteinExistence type="predicted"/>
<sequence length="106" mass="11858">MSTKGNITQHMQAFEFAANITAVVFCDLEMNDWHKDGPSSQSNFSIIFGSSIIWVTRRVNLAAVNPEYFLKKKKQGTFNSIRGFGVLSDAKEKDMPGIGENHDFVV</sequence>
<dbReference type="Proteomes" id="UP000499080">
    <property type="component" value="Unassembled WGS sequence"/>
</dbReference>
<evidence type="ECO:0000313" key="2">
    <source>
        <dbReference type="EMBL" id="GBO01419.1"/>
    </source>
</evidence>
<gene>
    <name evidence="2" type="ORF">AVEN_238290_1</name>
    <name evidence="1" type="ORF">AVEN_6164_1</name>
</gene>
<comment type="caution">
    <text evidence="2">The sequence shown here is derived from an EMBL/GenBank/DDBJ whole genome shotgun (WGS) entry which is preliminary data.</text>
</comment>
<dbReference type="EMBL" id="BGPR01029567">
    <property type="protein sequence ID" value="GBO01416.1"/>
    <property type="molecule type" value="Genomic_DNA"/>
</dbReference>
<reference evidence="2 3" key="1">
    <citation type="journal article" date="2019" name="Sci. Rep.">
        <title>Orb-weaving spider Araneus ventricosus genome elucidates the spidroin gene catalogue.</title>
        <authorList>
            <person name="Kono N."/>
            <person name="Nakamura H."/>
            <person name="Ohtoshi R."/>
            <person name="Moran D.A.P."/>
            <person name="Shinohara A."/>
            <person name="Yoshida Y."/>
            <person name="Fujiwara M."/>
            <person name="Mori M."/>
            <person name="Tomita M."/>
            <person name="Arakawa K."/>
        </authorList>
    </citation>
    <scope>NUCLEOTIDE SEQUENCE [LARGE SCALE GENOMIC DNA]</scope>
</reference>
<protein>
    <submittedName>
        <fullName evidence="2">Uncharacterized protein</fullName>
    </submittedName>
</protein>
<name>A0A4Y2TLD2_ARAVE</name>
<dbReference type="EMBL" id="BGPR01029568">
    <property type="protein sequence ID" value="GBO01419.1"/>
    <property type="molecule type" value="Genomic_DNA"/>
</dbReference>
<evidence type="ECO:0000313" key="3">
    <source>
        <dbReference type="Proteomes" id="UP000499080"/>
    </source>
</evidence>
<evidence type="ECO:0000313" key="1">
    <source>
        <dbReference type="EMBL" id="GBO01416.1"/>
    </source>
</evidence>
<organism evidence="2 3">
    <name type="scientific">Araneus ventricosus</name>
    <name type="common">Orbweaver spider</name>
    <name type="synonym">Epeira ventricosa</name>
    <dbReference type="NCBI Taxonomy" id="182803"/>
    <lineage>
        <taxon>Eukaryota</taxon>
        <taxon>Metazoa</taxon>
        <taxon>Ecdysozoa</taxon>
        <taxon>Arthropoda</taxon>
        <taxon>Chelicerata</taxon>
        <taxon>Arachnida</taxon>
        <taxon>Araneae</taxon>
        <taxon>Araneomorphae</taxon>
        <taxon>Entelegynae</taxon>
        <taxon>Araneoidea</taxon>
        <taxon>Araneidae</taxon>
        <taxon>Araneus</taxon>
    </lineage>
</organism>
<accession>A0A4Y2TLD2</accession>